<keyword evidence="1" id="KW-1133">Transmembrane helix</keyword>
<sequence>LLKIVGKNDNMYHCEQAPSAFRRDKPIIKKINGRVIFTLEVVVILECLVFFAVKKIGNNIRLCVLSFIVFMPVSQLCMSISIRQQTQDNIAQRHHLDPY</sequence>
<gene>
    <name evidence="2" type="primary">PARPA_03155.1 scaffold 6922</name>
</gene>
<organism evidence="2 3">
    <name type="scientific">Parasitella parasitica</name>
    <dbReference type="NCBI Taxonomy" id="35722"/>
    <lineage>
        <taxon>Eukaryota</taxon>
        <taxon>Fungi</taxon>
        <taxon>Fungi incertae sedis</taxon>
        <taxon>Mucoromycota</taxon>
        <taxon>Mucoromycotina</taxon>
        <taxon>Mucoromycetes</taxon>
        <taxon>Mucorales</taxon>
        <taxon>Mucorineae</taxon>
        <taxon>Mucoraceae</taxon>
        <taxon>Parasitella</taxon>
    </lineage>
</organism>
<reference evidence="2 3" key="1">
    <citation type="submission" date="2014-09" db="EMBL/GenBank/DDBJ databases">
        <authorList>
            <person name="Ellenberger Sabrina"/>
        </authorList>
    </citation>
    <scope>NUCLEOTIDE SEQUENCE [LARGE SCALE GENOMIC DNA]</scope>
    <source>
        <strain evidence="2 3">CBS 412.66</strain>
    </source>
</reference>
<dbReference type="OrthoDB" id="10454003at2759"/>
<keyword evidence="3" id="KW-1185">Reference proteome</keyword>
<evidence type="ECO:0000313" key="3">
    <source>
        <dbReference type="Proteomes" id="UP000054107"/>
    </source>
</evidence>
<feature type="transmembrane region" description="Helical" evidence="1">
    <location>
        <begin position="59"/>
        <end position="78"/>
    </location>
</feature>
<keyword evidence="1" id="KW-0472">Membrane</keyword>
<dbReference type="EMBL" id="LN722020">
    <property type="protein sequence ID" value="CEP09616.1"/>
    <property type="molecule type" value="Genomic_DNA"/>
</dbReference>
<dbReference type="Proteomes" id="UP000054107">
    <property type="component" value="Unassembled WGS sequence"/>
</dbReference>
<name>A0A0B7MU90_9FUNG</name>
<feature type="transmembrane region" description="Helical" evidence="1">
    <location>
        <begin position="31"/>
        <end position="53"/>
    </location>
</feature>
<feature type="non-terminal residue" evidence="2">
    <location>
        <position position="1"/>
    </location>
</feature>
<accession>A0A0B7MU90</accession>
<protein>
    <submittedName>
        <fullName evidence="2">Uncharacterized protein</fullName>
    </submittedName>
</protein>
<proteinExistence type="predicted"/>
<dbReference type="AlphaFoldDB" id="A0A0B7MU90"/>
<evidence type="ECO:0000256" key="1">
    <source>
        <dbReference type="SAM" id="Phobius"/>
    </source>
</evidence>
<evidence type="ECO:0000313" key="2">
    <source>
        <dbReference type="EMBL" id="CEP09616.1"/>
    </source>
</evidence>
<keyword evidence="1" id="KW-0812">Transmembrane</keyword>